<proteinExistence type="predicted"/>
<reference evidence="1 2" key="1">
    <citation type="submission" date="2020-11" db="EMBL/GenBank/DDBJ databases">
        <title>A novel isolate from a Black sea contaminated sediment with potential to produce alkanes: Plantactinospora alkalitolerans sp. nov.</title>
        <authorList>
            <person name="Carro L."/>
            <person name="Veyisoglu A."/>
            <person name="Guven K."/>
            <person name="Schumann P."/>
            <person name="Klenk H.-P."/>
            <person name="Sahin N."/>
        </authorList>
    </citation>
    <scope>NUCLEOTIDE SEQUENCE [LARGE SCALE GENOMIC DNA]</scope>
    <source>
        <strain evidence="1 2">S1510</strain>
    </source>
</reference>
<dbReference type="Gene3D" id="3.40.30.10">
    <property type="entry name" value="Glutaredoxin"/>
    <property type="match status" value="1"/>
</dbReference>
<evidence type="ECO:0000313" key="1">
    <source>
        <dbReference type="EMBL" id="MBF9130108.1"/>
    </source>
</evidence>
<accession>A0ABS0GV79</accession>
<gene>
    <name evidence="1" type="ORF">I0C86_14235</name>
</gene>
<dbReference type="SUPFAM" id="SSF52833">
    <property type="entry name" value="Thioredoxin-like"/>
    <property type="match status" value="1"/>
</dbReference>
<organism evidence="1 2">
    <name type="scientific">Plantactinospora alkalitolerans</name>
    <dbReference type="NCBI Taxonomy" id="2789879"/>
    <lineage>
        <taxon>Bacteria</taxon>
        <taxon>Bacillati</taxon>
        <taxon>Actinomycetota</taxon>
        <taxon>Actinomycetes</taxon>
        <taxon>Micromonosporales</taxon>
        <taxon>Micromonosporaceae</taxon>
        <taxon>Plantactinospora</taxon>
    </lineage>
</organism>
<comment type="caution">
    <text evidence="1">The sequence shown here is derived from an EMBL/GenBank/DDBJ whole genome shotgun (WGS) entry which is preliminary data.</text>
</comment>
<evidence type="ECO:0000313" key="2">
    <source>
        <dbReference type="Proteomes" id="UP000638560"/>
    </source>
</evidence>
<name>A0ABS0GV79_9ACTN</name>
<dbReference type="InterPro" id="IPR036249">
    <property type="entry name" value="Thioredoxin-like_sf"/>
</dbReference>
<dbReference type="GO" id="GO:0016853">
    <property type="term" value="F:isomerase activity"/>
    <property type="evidence" value="ECO:0007669"/>
    <property type="project" value="UniProtKB-KW"/>
</dbReference>
<keyword evidence="2" id="KW-1185">Reference proteome</keyword>
<dbReference type="EMBL" id="JADPUN010000145">
    <property type="protein sequence ID" value="MBF9130108.1"/>
    <property type="molecule type" value="Genomic_DNA"/>
</dbReference>
<dbReference type="Proteomes" id="UP000638560">
    <property type="component" value="Unassembled WGS sequence"/>
</dbReference>
<dbReference type="RefSeq" id="WP_196201690.1">
    <property type="nucleotide sequence ID" value="NZ_JADPUN010000145.1"/>
</dbReference>
<keyword evidence="1" id="KW-0413">Isomerase</keyword>
<sequence>MARPETKPGTIVTYTDIACGWSTVATIHRLLRARAEAGLDGRVCLDHRCFLLEDVNQFPIPKKYLEAELSVVGALEPGLGWKPWQADASTWPVTTLLANEAVHAAKEQSPAAAEELDIALRLAFFRDSRCISLRHEILDIADACATVDLGALTEALDTGRARSAMTHDYHEHGDAVQGSPHLFVHDGYDVHNPGISLHWEGDPGAGFPVVDSDDPPVFTELVRRAAATLD</sequence>
<protein>
    <submittedName>
        <fullName evidence="1">Dithiol-disulfide isomerase</fullName>
    </submittedName>
</protein>